<dbReference type="STRING" id="1227466.C464_12815"/>
<dbReference type="OrthoDB" id="342580at2157"/>
<proteinExistence type="predicted"/>
<gene>
    <name evidence="3" type="ORF">C464_12815</name>
</gene>
<dbReference type="InterPro" id="IPR055973">
    <property type="entry name" value="DUF7551"/>
</dbReference>
<dbReference type="Proteomes" id="UP000011509">
    <property type="component" value="Unassembled WGS sequence"/>
</dbReference>
<evidence type="ECO:0000313" key="3">
    <source>
        <dbReference type="EMBL" id="ELZ45128.1"/>
    </source>
</evidence>
<feature type="domain" description="DUF7551" evidence="1">
    <location>
        <begin position="116"/>
        <end position="233"/>
    </location>
</feature>
<dbReference type="RefSeq" id="WP_006114093.1">
    <property type="nucleotide sequence ID" value="NZ_AOJL01000054.1"/>
</dbReference>
<accession>M0EDK1</accession>
<dbReference type="PATRIC" id="fig|1227466.3.peg.2563"/>
<evidence type="ECO:0000259" key="1">
    <source>
        <dbReference type="Pfam" id="PF24420"/>
    </source>
</evidence>
<dbReference type="AlphaFoldDB" id="M0EDK1"/>
<feature type="domain" description="DUF7552" evidence="2">
    <location>
        <begin position="5"/>
        <end position="79"/>
    </location>
</feature>
<comment type="caution">
    <text evidence="3">The sequence shown here is derived from an EMBL/GenBank/DDBJ whole genome shotgun (WGS) entry which is preliminary data.</text>
</comment>
<name>M0EDK1_9EURY</name>
<keyword evidence="4" id="KW-1185">Reference proteome</keyword>
<evidence type="ECO:0000259" key="2">
    <source>
        <dbReference type="Pfam" id="PF24422"/>
    </source>
</evidence>
<dbReference type="Pfam" id="PF24422">
    <property type="entry name" value="DUF7552"/>
    <property type="match status" value="1"/>
</dbReference>
<dbReference type="InterPro" id="IPR055974">
    <property type="entry name" value="DUF7552"/>
</dbReference>
<dbReference type="EMBL" id="AOJL01000054">
    <property type="protein sequence ID" value="ELZ45128.1"/>
    <property type="molecule type" value="Genomic_DNA"/>
</dbReference>
<protein>
    <submittedName>
        <fullName evidence="3">Uncharacterized protein</fullName>
    </submittedName>
</protein>
<reference evidence="3 4" key="1">
    <citation type="journal article" date="2014" name="PLoS Genet.">
        <title>Phylogenetically driven sequencing of extremely halophilic archaea reveals strategies for static and dynamic osmo-response.</title>
        <authorList>
            <person name="Becker E.A."/>
            <person name="Seitzer P.M."/>
            <person name="Tritt A."/>
            <person name="Larsen D."/>
            <person name="Krusor M."/>
            <person name="Yao A.I."/>
            <person name="Wu D."/>
            <person name="Madern D."/>
            <person name="Eisen J.A."/>
            <person name="Darling A.E."/>
            <person name="Facciotti M.T."/>
        </authorList>
    </citation>
    <scope>NUCLEOTIDE SEQUENCE [LARGE SCALE GENOMIC DNA]</scope>
    <source>
        <strain evidence="3 4">DSM 10284</strain>
    </source>
</reference>
<sequence>MVGSTLIDIRQYIEAFATEDGQYYVRCGHTGDRPVLATGNRFPDRATAHAAARATEQYHSALRQYDPQVPYYDLIVCQTPRDITLEHSRGSRTEAEHRLSELVITDSTTSERRDIVEFCHRVAGAVFETLSEASYDRVETAVMDAYLKLAETVGDPDELCLCLLESMASELDERLSLTDQSEVLADAADRLESPPSDDTPFDTMLAALEERGVIESYTRSPYSVELDGGVGSVVV</sequence>
<organism evidence="3 4">
    <name type="scientific">Halorubrum coriense DSM 10284</name>
    <dbReference type="NCBI Taxonomy" id="1227466"/>
    <lineage>
        <taxon>Archaea</taxon>
        <taxon>Methanobacteriati</taxon>
        <taxon>Methanobacteriota</taxon>
        <taxon>Stenosarchaea group</taxon>
        <taxon>Halobacteria</taxon>
        <taxon>Halobacteriales</taxon>
        <taxon>Haloferacaceae</taxon>
        <taxon>Halorubrum</taxon>
    </lineage>
</organism>
<dbReference type="Pfam" id="PF24420">
    <property type="entry name" value="DUF7551"/>
    <property type="match status" value="1"/>
</dbReference>
<evidence type="ECO:0000313" key="4">
    <source>
        <dbReference type="Proteomes" id="UP000011509"/>
    </source>
</evidence>